<evidence type="ECO:0000313" key="5">
    <source>
        <dbReference type="EMBL" id="TMV10777.1"/>
    </source>
</evidence>
<dbReference type="RefSeq" id="WP_138865350.1">
    <property type="nucleotide sequence ID" value="NZ_VCPC01000004.1"/>
</dbReference>
<evidence type="ECO:0000313" key="6">
    <source>
        <dbReference type="Proteomes" id="UP001191082"/>
    </source>
</evidence>
<evidence type="ECO:0000256" key="1">
    <source>
        <dbReference type="ARBA" id="ARBA00005568"/>
    </source>
</evidence>
<keyword evidence="2" id="KW-0479">Metal-binding</keyword>
<gene>
    <name evidence="5" type="ORF">FGK64_18605</name>
</gene>
<dbReference type="PANTHER" id="PTHR30502">
    <property type="entry name" value="2-KETO-3-DEOXY-L-RHAMNONATE ALDOLASE"/>
    <property type="match status" value="1"/>
</dbReference>
<feature type="domain" description="HpcH/HpaI aldolase/citrate lyase" evidence="4">
    <location>
        <begin position="23"/>
        <end position="243"/>
    </location>
</feature>
<comment type="caution">
    <text evidence="5">The sequence shown here is derived from an EMBL/GenBank/DDBJ whole genome shotgun (WGS) entry which is preliminary data.</text>
</comment>
<reference evidence="5 6" key="1">
    <citation type="submission" date="2019-05" db="EMBL/GenBank/DDBJ databases">
        <title>Marivita sp. nov. isolated from sea sediment.</title>
        <authorList>
            <person name="Kim W."/>
        </authorList>
    </citation>
    <scope>NUCLEOTIDE SEQUENCE [LARGE SCALE GENOMIC DNA]</scope>
    <source>
        <strain evidence="5 6">CAU 1492</strain>
    </source>
</reference>
<keyword evidence="6" id="KW-1185">Reference proteome</keyword>
<keyword evidence="3" id="KW-0456">Lyase</keyword>
<dbReference type="Pfam" id="PF03328">
    <property type="entry name" value="HpcH_HpaI"/>
    <property type="match status" value="1"/>
</dbReference>
<dbReference type="InterPro" id="IPR005000">
    <property type="entry name" value="Aldolase/citrate-lyase_domain"/>
</dbReference>
<name>A0ABY2X6M4_9RHOB</name>
<sequence>MGSTSENGLSLRQRICAHERVIGTFIKTPTSHVAEIVGLAGLDFAVADMEHGPIGLSDLDGLCLGARSVGLPLLFRSAGGEAPAIWPGLDLGCTGVMAPHVATADQADALVRAVKYHRGARGFSPSGRAGFYGTEGAGPYRTRADAETVIMAQIEDREALGNLDAIAGTPDVDVLFVGPADLSLSLGCAMTAPELDDAILATIKAARAAGIAAGLFLGNADQLEKWTHAGATVFVIGSDQSLLLAGARALAALS</sequence>
<comment type="similarity">
    <text evidence="1">Belongs to the HpcH/HpaI aldolase family.</text>
</comment>
<proteinExistence type="inferred from homology"/>
<dbReference type="Gene3D" id="3.20.20.60">
    <property type="entry name" value="Phosphoenolpyruvate-binding domains"/>
    <property type="match status" value="1"/>
</dbReference>
<dbReference type="Proteomes" id="UP001191082">
    <property type="component" value="Unassembled WGS sequence"/>
</dbReference>
<accession>A0ABY2X6M4</accession>
<dbReference type="EMBL" id="VCPC01000004">
    <property type="protein sequence ID" value="TMV10777.1"/>
    <property type="molecule type" value="Genomic_DNA"/>
</dbReference>
<dbReference type="InterPro" id="IPR040442">
    <property type="entry name" value="Pyrv_kinase-like_dom_sf"/>
</dbReference>
<dbReference type="SUPFAM" id="SSF51621">
    <property type="entry name" value="Phosphoenolpyruvate/pyruvate domain"/>
    <property type="match status" value="1"/>
</dbReference>
<evidence type="ECO:0000256" key="3">
    <source>
        <dbReference type="ARBA" id="ARBA00023239"/>
    </source>
</evidence>
<protein>
    <submittedName>
        <fullName evidence="5">Aldolase</fullName>
    </submittedName>
</protein>
<dbReference type="InterPro" id="IPR015813">
    <property type="entry name" value="Pyrv/PenolPyrv_kinase-like_dom"/>
</dbReference>
<dbReference type="PANTHER" id="PTHR30502:SF0">
    <property type="entry name" value="PHOSPHOENOLPYRUVATE CARBOXYLASE FAMILY PROTEIN"/>
    <property type="match status" value="1"/>
</dbReference>
<organism evidence="5 6">
    <name type="scientific">Arenibacterium halophilum</name>
    <dbReference type="NCBI Taxonomy" id="2583821"/>
    <lineage>
        <taxon>Bacteria</taxon>
        <taxon>Pseudomonadati</taxon>
        <taxon>Pseudomonadota</taxon>
        <taxon>Alphaproteobacteria</taxon>
        <taxon>Rhodobacterales</taxon>
        <taxon>Paracoccaceae</taxon>
        <taxon>Arenibacterium</taxon>
    </lineage>
</organism>
<evidence type="ECO:0000259" key="4">
    <source>
        <dbReference type="Pfam" id="PF03328"/>
    </source>
</evidence>
<evidence type="ECO:0000256" key="2">
    <source>
        <dbReference type="ARBA" id="ARBA00022723"/>
    </source>
</evidence>
<dbReference type="InterPro" id="IPR050251">
    <property type="entry name" value="HpcH-HpaI_aldolase"/>
</dbReference>